<accession>A0AAV1RYA4</accession>
<keyword evidence="3" id="KW-1185">Reference proteome</keyword>
<feature type="non-terminal residue" evidence="2">
    <location>
        <position position="1"/>
    </location>
</feature>
<dbReference type="EMBL" id="CAWUPB010001160">
    <property type="protein sequence ID" value="CAK7342334.1"/>
    <property type="molecule type" value="Genomic_DNA"/>
</dbReference>
<protein>
    <submittedName>
        <fullName evidence="2">Uncharacterized protein</fullName>
    </submittedName>
</protein>
<comment type="caution">
    <text evidence="2">The sequence shown here is derived from an EMBL/GenBank/DDBJ whole genome shotgun (WGS) entry which is preliminary data.</text>
</comment>
<organism evidence="2 3">
    <name type="scientific">Dovyalis caffra</name>
    <dbReference type="NCBI Taxonomy" id="77055"/>
    <lineage>
        <taxon>Eukaryota</taxon>
        <taxon>Viridiplantae</taxon>
        <taxon>Streptophyta</taxon>
        <taxon>Embryophyta</taxon>
        <taxon>Tracheophyta</taxon>
        <taxon>Spermatophyta</taxon>
        <taxon>Magnoliopsida</taxon>
        <taxon>eudicotyledons</taxon>
        <taxon>Gunneridae</taxon>
        <taxon>Pentapetalae</taxon>
        <taxon>rosids</taxon>
        <taxon>fabids</taxon>
        <taxon>Malpighiales</taxon>
        <taxon>Salicaceae</taxon>
        <taxon>Flacourtieae</taxon>
        <taxon>Dovyalis</taxon>
    </lineage>
</organism>
<dbReference type="Proteomes" id="UP001314170">
    <property type="component" value="Unassembled WGS sequence"/>
</dbReference>
<feature type="signal peptide" evidence="1">
    <location>
        <begin position="1"/>
        <end position="25"/>
    </location>
</feature>
<sequence>WTRRCLQAANWFVAASFTIPRWIWSAKMMNCGTKSAVCIPKTNIFQLKTALFHSTPVLERKKRNFWGASHRSTAYSRRSRRLNAKETLLRNVGVYADSIFQALLVRMIALMKKIPLQVAVPHGLNNNTLRDPKRTGLTIREPRVRPHGLNNNTLMDPQRTGLTIREPRVRDRVIREGFRFCEDQEFFDVDTLFQSAFGGNQFFYWSFINEETPRWKNSSGYSYNYGRNWRYRVHEDYDSSSEFESNNSESNIASDRLALGLSASGPLKLEDIPGMCTEMASGSSPGLFKGGSDLLEGNLYQCSTEVSSGDATMDMNSITASLIRANEVLLTKQLINVSEQAVAEEKFKLCSAAYQSLCDMLAAA</sequence>
<dbReference type="AlphaFoldDB" id="A0AAV1RYA4"/>
<evidence type="ECO:0000256" key="1">
    <source>
        <dbReference type="SAM" id="SignalP"/>
    </source>
</evidence>
<proteinExistence type="predicted"/>
<dbReference type="PANTHER" id="PTHR45376:SF1">
    <property type="entry name" value="CHAPERONE DNAJ-DOMAIN SUPERFAMILY PROTEIN-RELATED"/>
    <property type="match status" value="1"/>
</dbReference>
<gene>
    <name evidence="2" type="ORF">DCAF_LOCUS16740</name>
</gene>
<dbReference type="PANTHER" id="PTHR45376">
    <property type="entry name" value="CHAPERONE DNAJ-DOMAIN SUPERFAMILY PROTEIN-RELATED"/>
    <property type="match status" value="1"/>
</dbReference>
<evidence type="ECO:0000313" key="3">
    <source>
        <dbReference type="Proteomes" id="UP001314170"/>
    </source>
</evidence>
<keyword evidence="1" id="KW-0732">Signal</keyword>
<name>A0AAV1RYA4_9ROSI</name>
<evidence type="ECO:0000313" key="2">
    <source>
        <dbReference type="EMBL" id="CAK7342334.1"/>
    </source>
</evidence>
<reference evidence="2 3" key="1">
    <citation type="submission" date="2024-01" db="EMBL/GenBank/DDBJ databases">
        <authorList>
            <person name="Waweru B."/>
        </authorList>
    </citation>
    <scope>NUCLEOTIDE SEQUENCE [LARGE SCALE GENOMIC DNA]</scope>
</reference>
<feature type="chain" id="PRO_5043505779" evidence="1">
    <location>
        <begin position="26"/>
        <end position="364"/>
    </location>
</feature>